<accession>A0A167LT38</accession>
<dbReference type="Proteomes" id="UP000076738">
    <property type="component" value="Unassembled WGS sequence"/>
</dbReference>
<dbReference type="EMBL" id="KV417286">
    <property type="protein sequence ID" value="KZO96004.1"/>
    <property type="molecule type" value="Genomic_DNA"/>
</dbReference>
<proteinExistence type="predicted"/>
<feature type="transmembrane region" description="Helical" evidence="2">
    <location>
        <begin position="102"/>
        <end position="127"/>
    </location>
</feature>
<feature type="transmembrane region" description="Helical" evidence="2">
    <location>
        <begin position="177"/>
        <end position="201"/>
    </location>
</feature>
<gene>
    <name evidence="3" type="ORF">CALVIDRAFT_598699</name>
</gene>
<reference evidence="3 4" key="1">
    <citation type="journal article" date="2016" name="Mol. Biol. Evol.">
        <title>Comparative Genomics of Early-Diverging Mushroom-Forming Fungi Provides Insights into the Origins of Lignocellulose Decay Capabilities.</title>
        <authorList>
            <person name="Nagy L.G."/>
            <person name="Riley R."/>
            <person name="Tritt A."/>
            <person name="Adam C."/>
            <person name="Daum C."/>
            <person name="Floudas D."/>
            <person name="Sun H."/>
            <person name="Yadav J.S."/>
            <person name="Pangilinan J."/>
            <person name="Larsson K.H."/>
            <person name="Matsuura K."/>
            <person name="Barry K."/>
            <person name="Labutti K."/>
            <person name="Kuo R."/>
            <person name="Ohm R.A."/>
            <person name="Bhattacharya S.S."/>
            <person name="Shirouzu T."/>
            <person name="Yoshinaga Y."/>
            <person name="Martin F.M."/>
            <person name="Grigoriev I.V."/>
            <person name="Hibbett D.S."/>
        </authorList>
    </citation>
    <scope>NUCLEOTIDE SEQUENCE [LARGE SCALE GENOMIC DNA]</scope>
    <source>
        <strain evidence="3 4">TUFC12733</strain>
    </source>
</reference>
<evidence type="ECO:0000256" key="1">
    <source>
        <dbReference type="SAM" id="MobiDB-lite"/>
    </source>
</evidence>
<keyword evidence="2" id="KW-0472">Membrane</keyword>
<dbReference type="OrthoDB" id="3358294at2759"/>
<keyword evidence="4" id="KW-1185">Reference proteome</keyword>
<keyword evidence="2" id="KW-1133">Transmembrane helix</keyword>
<keyword evidence="2" id="KW-0812">Transmembrane</keyword>
<name>A0A167LT38_CALVF</name>
<evidence type="ECO:0000313" key="3">
    <source>
        <dbReference type="EMBL" id="KZO96004.1"/>
    </source>
</evidence>
<feature type="region of interest" description="Disordered" evidence="1">
    <location>
        <begin position="1"/>
        <end position="20"/>
    </location>
</feature>
<dbReference type="AlphaFoldDB" id="A0A167LT38"/>
<protein>
    <submittedName>
        <fullName evidence="3">Uncharacterized protein</fullName>
    </submittedName>
</protein>
<evidence type="ECO:0000313" key="4">
    <source>
        <dbReference type="Proteomes" id="UP000076738"/>
    </source>
</evidence>
<evidence type="ECO:0000256" key="2">
    <source>
        <dbReference type="SAM" id="Phobius"/>
    </source>
</evidence>
<sequence length="205" mass="22666">MAPVFVLSPPSPALTTDRRTPSGNWVLQATPAPTPSHDEKLNFWGYSDMMEYMLSDPSRRKQYADPASIEAGALELGLPSPLPEYCHEADEPNEPDTIAKKLFIFGFMFPLLWLVGACILCIPLRAYPLPEAPSETSTTSLSPSDAPAYSKDPRPANLDTVWTQSLVDLYSRAERHWAWRCIWAMCALVLIAVTVVCALVGTQLI</sequence>
<organism evidence="3 4">
    <name type="scientific">Calocera viscosa (strain TUFC12733)</name>
    <dbReference type="NCBI Taxonomy" id="1330018"/>
    <lineage>
        <taxon>Eukaryota</taxon>
        <taxon>Fungi</taxon>
        <taxon>Dikarya</taxon>
        <taxon>Basidiomycota</taxon>
        <taxon>Agaricomycotina</taxon>
        <taxon>Dacrymycetes</taxon>
        <taxon>Dacrymycetales</taxon>
        <taxon>Dacrymycetaceae</taxon>
        <taxon>Calocera</taxon>
    </lineage>
</organism>